<feature type="region of interest" description="Disordered" evidence="1">
    <location>
        <begin position="214"/>
        <end position="235"/>
    </location>
</feature>
<keyword evidence="2" id="KW-1133">Transmembrane helix</keyword>
<feature type="region of interest" description="Disordered" evidence="1">
    <location>
        <begin position="287"/>
        <end position="330"/>
    </location>
</feature>
<feature type="compositionally biased region" description="Basic and acidic residues" evidence="1">
    <location>
        <begin position="311"/>
        <end position="330"/>
    </location>
</feature>
<dbReference type="EMBL" id="MU839830">
    <property type="protein sequence ID" value="KAK1757658.1"/>
    <property type="molecule type" value="Genomic_DNA"/>
</dbReference>
<dbReference type="Proteomes" id="UP001239445">
    <property type="component" value="Unassembled WGS sequence"/>
</dbReference>
<comment type="caution">
    <text evidence="3">The sequence shown here is derived from an EMBL/GenBank/DDBJ whole genome shotgun (WGS) entry which is preliminary data.</text>
</comment>
<dbReference type="AlphaFoldDB" id="A0AAJ0BG51"/>
<accession>A0AAJ0BG51</accession>
<gene>
    <name evidence="3" type="ORF">QBC47DRAFT_376642</name>
</gene>
<proteinExistence type="predicted"/>
<feature type="transmembrane region" description="Helical" evidence="2">
    <location>
        <begin position="436"/>
        <end position="456"/>
    </location>
</feature>
<sequence length="486" mass="53554">MACASDPTVEILVHIAAPARAVNDVDYRKLARSYLHFDVETKTNIYHGGSDEQTVHLDGGEDEGNMASADQALIISTPDISFQSAFGNMASPHLRHAQAIQVSEDGPPESQSSWVAPPSVVQDSLPENNVAIAQFCSPTRILEHYISGFESSQSETSPVRGRKTLSAAAGSERNAVPSSQLTRALPSEWDVEIPDTQPSDLMTRIGNRDDTRLVAPVIPTPPTNKKFGAEDGHSGNRELPAAIVIPRSPPITKENRPPLYTPESTSFIEETRFASSFLDDGVMNEAAVPSRAGSEPPAKRARISPTSPRGKALERSSSDVGPRQDHAKTKTVETRKLDHVEILTPAPAASVSELQPADMITDTLAVLAEKLQLAKRYRPQSQTRELRPFERGYWRLDCQSWDEMLKRNAWGFLTDYLTQRDVGWGIACKRDRDFTWIRLYCWGCVVGHMYLVLWLASERRAKIGMEWVAGDGEVVVVTGARSGSQR</sequence>
<protein>
    <submittedName>
        <fullName evidence="3">Uncharacterized protein</fullName>
    </submittedName>
</protein>
<keyword evidence="4" id="KW-1185">Reference proteome</keyword>
<evidence type="ECO:0000256" key="2">
    <source>
        <dbReference type="SAM" id="Phobius"/>
    </source>
</evidence>
<organism evidence="3 4">
    <name type="scientific">Echria macrotheca</name>
    <dbReference type="NCBI Taxonomy" id="438768"/>
    <lineage>
        <taxon>Eukaryota</taxon>
        <taxon>Fungi</taxon>
        <taxon>Dikarya</taxon>
        <taxon>Ascomycota</taxon>
        <taxon>Pezizomycotina</taxon>
        <taxon>Sordariomycetes</taxon>
        <taxon>Sordariomycetidae</taxon>
        <taxon>Sordariales</taxon>
        <taxon>Schizotheciaceae</taxon>
        <taxon>Echria</taxon>
    </lineage>
</organism>
<name>A0AAJ0BG51_9PEZI</name>
<evidence type="ECO:0000313" key="3">
    <source>
        <dbReference type="EMBL" id="KAK1757658.1"/>
    </source>
</evidence>
<evidence type="ECO:0000313" key="4">
    <source>
        <dbReference type="Proteomes" id="UP001239445"/>
    </source>
</evidence>
<reference evidence="3" key="1">
    <citation type="submission" date="2023-06" db="EMBL/GenBank/DDBJ databases">
        <title>Genome-scale phylogeny and comparative genomics of the fungal order Sordariales.</title>
        <authorList>
            <consortium name="Lawrence Berkeley National Laboratory"/>
            <person name="Hensen N."/>
            <person name="Bonometti L."/>
            <person name="Westerberg I."/>
            <person name="Brannstrom I.O."/>
            <person name="Guillou S."/>
            <person name="Cros-Aarteil S."/>
            <person name="Calhoun S."/>
            <person name="Haridas S."/>
            <person name="Kuo A."/>
            <person name="Mondo S."/>
            <person name="Pangilinan J."/>
            <person name="Riley R."/>
            <person name="Labutti K."/>
            <person name="Andreopoulos B."/>
            <person name="Lipzen A."/>
            <person name="Chen C."/>
            <person name="Yanf M."/>
            <person name="Daum C."/>
            <person name="Ng V."/>
            <person name="Clum A."/>
            <person name="Steindorff A."/>
            <person name="Ohm R."/>
            <person name="Martin F."/>
            <person name="Silar P."/>
            <person name="Natvig D."/>
            <person name="Lalanne C."/>
            <person name="Gautier V."/>
            <person name="Ament-Velasquez S.L."/>
            <person name="Kruys A."/>
            <person name="Hutchinson M.I."/>
            <person name="Powell A.J."/>
            <person name="Barry K."/>
            <person name="Miller A.N."/>
            <person name="Grigoriev I.V."/>
            <person name="Debuchy R."/>
            <person name="Gladieux P."/>
            <person name="Thoren M.H."/>
            <person name="Johannesson H."/>
        </authorList>
    </citation>
    <scope>NUCLEOTIDE SEQUENCE</scope>
    <source>
        <strain evidence="3">PSN4</strain>
    </source>
</reference>
<evidence type="ECO:0000256" key="1">
    <source>
        <dbReference type="SAM" id="MobiDB-lite"/>
    </source>
</evidence>
<keyword evidence="2" id="KW-0472">Membrane</keyword>
<keyword evidence="2" id="KW-0812">Transmembrane</keyword>